<evidence type="ECO:0000313" key="2">
    <source>
        <dbReference type="EMBL" id="CEK85651.1"/>
    </source>
</evidence>
<organism evidence="2">
    <name type="scientific">Arion vulgaris</name>
    <dbReference type="NCBI Taxonomy" id="1028688"/>
    <lineage>
        <taxon>Eukaryota</taxon>
        <taxon>Metazoa</taxon>
        <taxon>Spiralia</taxon>
        <taxon>Lophotrochozoa</taxon>
        <taxon>Mollusca</taxon>
        <taxon>Gastropoda</taxon>
        <taxon>Heterobranchia</taxon>
        <taxon>Euthyneura</taxon>
        <taxon>Panpulmonata</taxon>
        <taxon>Eupulmonata</taxon>
        <taxon>Stylommatophora</taxon>
        <taxon>Helicina</taxon>
        <taxon>Arionoidea</taxon>
        <taxon>Arionidae</taxon>
        <taxon>Arion</taxon>
    </lineage>
</organism>
<sequence length="81" mass="9611">HMNRIYAEIWYIGLGGDRKRERNSTKRQHIKRLSVHYLRNRSSVKHATPNRKRSKRREGKKNVWGQALCPLQGTTHKLHGL</sequence>
<dbReference type="EMBL" id="HACG01038786">
    <property type="protein sequence ID" value="CEK85651.1"/>
    <property type="molecule type" value="Transcribed_RNA"/>
</dbReference>
<feature type="non-terminal residue" evidence="2">
    <location>
        <position position="1"/>
    </location>
</feature>
<accession>A0A0B7B026</accession>
<evidence type="ECO:0000256" key="1">
    <source>
        <dbReference type="SAM" id="MobiDB-lite"/>
    </source>
</evidence>
<feature type="non-terminal residue" evidence="2">
    <location>
        <position position="81"/>
    </location>
</feature>
<reference evidence="2" key="1">
    <citation type="submission" date="2014-12" db="EMBL/GenBank/DDBJ databases">
        <title>Insight into the proteome of Arion vulgaris.</title>
        <authorList>
            <person name="Aradska J."/>
            <person name="Bulat T."/>
            <person name="Smidak R."/>
            <person name="Sarate P."/>
            <person name="Gangsoo J."/>
            <person name="Sialana F."/>
            <person name="Bilban M."/>
            <person name="Lubec G."/>
        </authorList>
    </citation>
    <scope>NUCLEOTIDE SEQUENCE</scope>
    <source>
        <tissue evidence="2">Skin</tissue>
    </source>
</reference>
<gene>
    <name evidence="2" type="primary">ORF149397</name>
</gene>
<feature type="region of interest" description="Disordered" evidence="1">
    <location>
        <begin position="41"/>
        <end position="66"/>
    </location>
</feature>
<feature type="compositionally biased region" description="Basic residues" evidence="1">
    <location>
        <begin position="41"/>
        <end position="59"/>
    </location>
</feature>
<protein>
    <submittedName>
        <fullName evidence="2">Uncharacterized protein</fullName>
    </submittedName>
</protein>
<proteinExistence type="predicted"/>
<name>A0A0B7B026_9EUPU</name>
<dbReference type="AlphaFoldDB" id="A0A0B7B026"/>